<dbReference type="PANTHER" id="PTHR43115">
    <property type="entry name" value="DEHYDROGENASE/REDUCTASE SDR FAMILY MEMBER 11"/>
    <property type="match status" value="1"/>
</dbReference>
<evidence type="ECO:0000256" key="3">
    <source>
        <dbReference type="RuleBase" id="RU000363"/>
    </source>
</evidence>
<evidence type="ECO:0000313" key="4">
    <source>
        <dbReference type="EMBL" id="KAL1513591.1"/>
    </source>
</evidence>
<organism evidence="4 5">
    <name type="scientific">Hypothenemus hampei</name>
    <name type="common">Coffee berry borer</name>
    <dbReference type="NCBI Taxonomy" id="57062"/>
    <lineage>
        <taxon>Eukaryota</taxon>
        <taxon>Metazoa</taxon>
        <taxon>Ecdysozoa</taxon>
        <taxon>Arthropoda</taxon>
        <taxon>Hexapoda</taxon>
        <taxon>Insecta</taxon>
        <taxon>Pterygota</taxon>
        <taxon>Neoptera</taxon>
        <taxon>Endopterygota</taxon>
        <taxon>Coleoptera</taxon>
        <taxon>Polyphaga</taxon>
        <taxon>Cucujiformia</taxon>
        <taxon>Curculionidae</taxon>
        <taxon>Scolytinae</taxon>
        <taxon>Hypothenemus</taxon>
    </lineage>
</organism>
<name>A0ABD1F7M5_HYPHA</name>
<sequence>MVLSIKRFEGKVAVVTGASSGIGAAISEELVKNGIIVAGLARRTEKVEELSKNLSGKKGKLHAFKCDLTKEEDIVSVFEEIKNKLGPINILVNNAGLSQKGSLIDGDTKAWKTVLDTNILGLCIATREAVQDMKTNNTKGHIIHINSVLGHQVIDYAGLNVYGPSKYAVTALAQTLRFDINREKLPIKITSVSPGYVKTEFQQVAGLETLPPAVPGLAGEDVADAVIYTLSTPPSVNISVGNIDKRINIRELLIYLLFRDSRSIKPLFLI</sequence>
<keyword evidence="2" id="KW-0560">Oxidoreductase</keyword>
<dbReference type="EMBL" id="JBDJPC010000002">
    <property type="protein sequence ID" value="KAL1513591.1"/>
    <property type="molecule type" value="Genomic_DNA"/>
</dbReference>
<proteinExistence type="inferred from homology"/>
<dbReference type="Proteomes" id="UP001566132">
    <property type="component" value="Unassembled WGS sequence"/>
</dbReference>
<dbReference type="GO" id="GO:0016616">
    <property type="term" value="F:oxidoreductase activity, acting on the CH-OH group of donors, NAD or NADP as acceptor"/>
    <property type="evidence" value="ECO:0007669"/>
    <property type="project" value="UniProtKB-ARBA"/>
</dbReference>
<dbReference type="PRINTS" id="PR00080">
    <property type="entry name" value="SDRFAMILY"/>
</dbReference>
<evidence type="ECO:0008006" key="6">
    <source>
        <dbReference type="Google" id="ProtNLM"/>
    </source>
</evidence>
<dbReference type="PANTHER" id="PTHR43115:SF4">
    <property type="entry name" value="DEHYDROGENASE_REDUCTASE SDR FAMILY MEMBER 11"/>
    <property type="match status" value="1"/>
</dbReference>
<accession>A0ABD1F7M5</accession>
<dbReference type="InterPro" id="IPR002347">
    <property type="entry name" value="SDR_fam"/>
</dbReference>
<evidence type="ECO:0000256" key="1">
    <source>
        <dbReference type="ARBA" id="ARBA00006484"/>
    </source>
</evidence>
<dbReference type="InterPro" id="IPR036291">
    <property type="entry name" value="NAD(P)-bd_dom_sf"/>
</dbReference>
<dbReference type="PRINTS" id="PR00081">
    <property type="entry name" value="GDHRDH"/>
</dbReference>
<evidence type="ECO:0000313" key="5">
    <source>
        <dbReference type="Proteomes" id="UP001566132"/>
    </source>
</evidence>
<comment type="similarity">
    <text evidence="1 3">Belongs to the short-chain dehydrogenases/reductases (SDR) family.</text>
</comment>
<dbReference type="Pfam" id="PF00106">
    <property type="entry name" value="adh_short"/>
    <property type="match status" value="1"/>
</dbReference>
<comment type="caution">
    <text evidence="4">The sequence shown here is derived from an EMBL/GenBank/DDBJ whole genome shotgun (WGS) entry which is preliminary data.</text>
</comment>
<dbReference type="SUPFAM" id="SSF51735">
    <property type="entry name" value="NAD(P)-binding Rossmann-fold domains"/>
    <property type="match status" value="1"/>
</dbReference>
<evidence type="ECO:0000256" key="2">
    <source>
        <dbReference type="ARBA" id="ARBA00023002"/>
    </source>
</evidence>
<dbReference type="AlphaFoldDB" id="A0ABD1F7M5"/>
<dbReference type="FunFam" id="3.40.50.720:FF:000047">
    <property type="entry name" value="NADP-dependent L-serine/L-allo-threonine dehydrogenase"/>
    <property type="match status" value="1"/>
</dbReference>
<protein>
    <recommendedName>
        <fullName evidence="6">Farnesol dehydrogenase-like</fullName>
    </recommendedName>
</protein>
<gene>
    <name evidence="4" type="ORF">ABEB36_002985</name>
</gene>
<dbReference type="Gene3D" id="3.40.50.720">
    <property type="entry name" value="NAD(P)-binding Rossmann-like Domain"/>
    <property type="match status" value="1"/>
</dbReference>
<reference evidence="4 5" key="1">
    <citation type="submission" date="2024-05" db="EMBL/GenBank/DDBJ databases">
        <title>Genetic variation in Jamaican populations of the coffee berry borer (Hypothenemus hampei).</title>
        <authorList>
            <person name="Errbii M."/>
            <person name="Myrie A."/>
        </authorList>
    </citation>
    <scope>NUCLEOTIDE SEQUENCE [LARGE SCALE GENOMIC DNA]</scope>
    <source>
        <strain evidence="4">JA-Hopewell-2020-01-JO</strain>
        <tissue evidence="4">Whole body</tissue>
    </source>
</reference>
<keyword evidence="5" id="KW-1185">Reference proteome</keyword>